<feature type="domain" description="CRAL-TRIO" evidence="1">
    <location>
        <begin position="61"/>
        <end position="212"/>
    </location>
</feature>
<dbReference type="GeneID" id="25739972"/>
<proteinExistence type="predicted"/>
<dbReference type="SUPFAM" id="SSF46938">
    <property type="entry name" value="CRAL/TRIO N-terminal domain"/>
    <property type="match status" value="1"/>
</dbReference>
<organism evidence="2 3">
    <name type="scientific">Monoraphidium neglectum</name>
    <dbReference type="NCBI Taxonomy" id="145388"/>
    <lineage>
        <taxon>Eukaryota</taxon>
        <taxon>Viridiplantae</taxon>
        <taxon>Chlorophyta</taxon>
        <taxon>core chlorophytes</taxon>
        <taxon>Chlorophyceae</taxon>
        <taxon>CS clade</taxon>
        <taxon>Sphaeropleales</taxon>
        <taxon>Selenastraceae</taxon>
        <taxon>Monoraphidium</taxon>
    </lineage>
</organism>
<dbReference type="Pfam" id="PF00650">
    <property type="entry name" value="CRAL_TRIO"/>
    <property type="match status" value="1"/>
</dbReference>
<gene>
    <name evidence="2" type="ORF">MNEG_7096</name>
</gene>
<dbReference type="SMART" id="SM00516">
    <property type="entry name" value="SEC14"/>
    <property type="match status" value="1"/>
</dbReference>
<reference evidence="2 3" key="1">
    <citation type="journal article" date="2013" name="BMC Genomics">
        <title>Reconstruction of the lipid metabolism for the microalga Monoraphidium neglectum from its genome sequence reveals characteristics suitable for biofuel production.</title>
        <authorList>
            <person name="Bogen C."/>
            <person name="Al-Dilaimi A."/>
            <person name="Albersmeier A."/>
            <person name="Wichmann J."/>
            <person name="Grundmann M."/>
            <person name="Rupp O."/>
            <person name="Lauersen K.J."/>
            <person name="Blifernez-Klassen O."/>
            <person name="Kalinowski J."/>
            <person name="Goesmann A."/>
            <person name="Mussgnug J.H."/>
            <person name="Kruse O."/>
        </authorList>
    </citation>
    <scope>NUCLEOTIDE SEQUENCE [LARGE SCALE GENOMIC DNA]</scope>
    <source>
        <strain evidence="2 3">SAG 48.87</strain>
    </source>
</reference>
<dbReference type="RefSeq" id="XP_013899886.1">
    <property type="nucleotide sequence ID" value="XM_014044432.1"/>
</dbReference>
<protein>
    <submittedName>
        <fullName evidence="2">Phosphatidylinositol transfer protein CSR1</fullName>
    </submittedName>
</protein>
<evidence type="ECO:0000313" key="2">
    <source>
        <dbReference type="EMBL" id="KIZ00867.1"/>
    </source>
</evidence>
<dbReference type="KEGG" id="mng:MNEG_7096"/>
<evidence type="ECO:0000259" key="1">
    <source>
        <dbReference type="PROSITE" id="PS50191"/>
    </source>
</evidence>
<keyword evidence="3" id="KW-1185">Reference proteome</keyword>
<dbReference type="EMBL" id="KK101444">
    <property type="protein sequence ID" value="KIZ00867.1"/>
    <property type="molecule type" value="Genomic_DNA"/>
</dbReference>
<dbReference type="OrthoDB" id="75724at2759"/>
<sequence length="212" mass="24539">MQALAELRERMQRSPLGCPDDETLKWYLRDRYFKVEDAEAKLTSMLKWRQDEKIDQLDLSLVQAELATGKAEVHEHTDKFGRPVVIIRVTKHVIGEFPLSESKRLCAHVLDNAVASLPPGGEQIMGIFDLKGFELRNADLQFAAFLVEAFFEYYPRRMGQVLMVDAPWIFQPSWAVIKPLLRKYSALVRFVDRPTLQREYFEAGKLPQDLQV</sequence>
<dbReference type="InterPro" id="IPR036273">
    <property type="entry name" value="CRAL/TRIO_N_dom_sf"/>
</dbReference>
<dbReference type="AlphaFoldDB" id="A0A0D2MJR0"/>
<dbReference type="InterPro" id="IPR001251">
    <property type="entry name" value="CRAL-TRIO_dom"/>
</dbReference>
<dbReference type="InterPro" id="IPR036865">
    <property type="entry name" value="CRAL-TRIO_dom_sf"/>
</dbReference>
<dbReference type="PROSITE" id="PS50191">
    <property type="entry name" value="CRAL_TRIO"/>
    <property type="match status" value="1"/>
</dbReference>
<dbReference type="SUPFAM" id="SSF52087">
    <property type="entry name" value="CRAL/TRIO domain"/>
    <property type="match status" value="1"/>
</dbReference>
<evidence type="ECO:0000313" key="3">
    <source>
        <dbReference type="Proteomes" id="UP000054498"/>
    </source>
</evidence>
<dbReference type="PANTHER" id="PTHR47556:SF1">
    <property type="entry name" value="SEC14P-LIKE PHOSPHATIDYLINOSITOL TRANSFER FAMILY PROTEIN"/>
    <property type="match status" value="1"/>
</dbReference>
<accession>A0A0D2MJR0</accession>
<dbReference type="STRING" id="145388.A0A0D2MJR0"/>
<dbReference type="CDD" id="cd00170">
    <property type="entry name" value="SEC14"/>
    <property type="match status" value="1"/>
</dbReference>
<dbReference type="Gene3D" id="3.40.525.10">
    <property type="entry name" value="CRAL-TRIO lipid binding domain"/>
    <property type="match status" value="1"/>
</dbReference>
<dbReference type="Proteomes" id="UP000054498">
    <property type="component" value="Unassembled WGS sequence"/>
</dbReference>
<dbReference type="PANTHER" id="PTHR47556">
    <property type="entry name" value="SEC14P-LIKE PHOSPHATIDYLINOSITOL TRANSFER FAMILY PROTEIN"/>
    <property type="match status" value="1"/>
</dbReference>
<name>A0A0D2MJR0_9CHLO</name>